<dbReference type="GeneID" id="27322424"/>
<accession>A0A0D1ZF32</accession>
<dbReference type="AlphaFoldDB" id="A0A0D1ZF32"/>
<dbReference type="STRING" id="212818.A0A0D1ZF32"/>
<dbReference type="Gene3D" id="2.40.50.140">
    <property type="entry name" value="Nucleic acid-binding proteins"/>
    <property type="match status" value="1"/>
</dbReference>
<dbReference type="InterPro" id="IPR013970">
    <property type="entry name" value="Rfa2"/>
</dbReference>
<keyword evidence="3" id="KW-0539">Nucleus</keyword>
<dbReference type="SUPFAM" id="SSF50249">
    <property type="entry name" value="Nucleic acid-binding proteins"/>
    <property type="match status" value="1"/>
</dbReference>
<name>A0A0D1ZF32_EXOME</name>
<dbReference type="GO" id="GO:0003677">
    <property type="term" value="F:DNA binding"/>
    <property type="evidence" value="ECO:0007669"/>
    <property type="project" value="InterPro"/>
</dbReference>
<dbReference type="GO" id="GO:0006281">
    <property type="term" value="P:DNA repair"/>
    <property type="evidence" value="ECO:0007669"/>
    <property type="project" value="InterPro"/>
</dbReference>
<organism evidence="4 5">
    <name type="scientific">Exophiala mesophila</name>
    <name type="common">Black yeast-like fungus</name>
    <dbReference type="NCBI Taxonomy" id="212818"/>
    <lineage>
        <taxon>Eukaryota</taxon>
        <taxon>Fungi</taxon>
        <taxon>Dikarya</taxon>
        <taxon>Ascomycota</taxon>
        <taxon>Pezizomycotina</taxon>
        <taxon>Eurotiomycetes</taxon>
        <taxon>Chaetothyriomycetidae</taxon>
        <taxon>Chaetothyriales</taxon>
        <taxon>Herpotrichiellaceae</taxon>
        <taxon>Exophiala</taxon>
    </lineage>
</organism>
<evidence type="ECO:0000256" key="1">
    <source>
        <dbReference type="ARBA" id="ARBA00004123"/>
    </source>
</evidence>
<reference evidence="4 5" key="1">
    <citation type="submission" date="2015-01" db="EMBL/GenBank/DDBJ databases">
        <title>The Genome Sequence of Exophiala mesophila CBS40295.</title>
        <authorList>
            <consortium name="The Broad Institute Genomics Platform"/>
            <person name="Cuomo C."/>
            <person name="de Hoog S."/>
            <person name="Gorbushina A."/>
            <person name="Stielow B."/>
            <person name="Teixiera M."/>
            <person name="Abouelleil A."/>
            <person name="Chapman S.B."/>
            <person name="Priest M."/>
            <person name="Young S.K."/>
            <person name="Wortman J."/>
            <person name="Nusbaum C."/>
            <person name="Birren B."/>
        </authorList>
    </citation>
    <scope>NUCLEOTIDE SEQUENCE [LARGE SCALE GENOMIC DNA]</scope>
    <source>
        <strain evidence="4 5">CBS 40295</strain>
    </source>
</reference>
<protein>
    <recommendedName>
        <fullName evidence="6">Replication factor A protein 3</fullName>
    </recommendedName>
</protein>
<dbReference type="RefSeq" id="XP_016224936.1">
    <property type="nucleotide sequence ID" value="XM_016369148.1"/>
</dbReference>
<dbReference type="GO" id="GO:0031981">
    <property type="term" value="C:nuclear lumen"/>
    <property type="evidence" value="ECO:0007669"/>
    <property type="project" value="UniProtKB-ARBA"/>
</dbReference>
<dbReference type="HOGENOM" id="CLU_141922_2_0_1"/>
<dbReference type="Proteomes" id="UP000054302">
    <property type="component" value="Unassembled WGS sequence"/>
</dbReference>
<comment type="similarity">
    <text evidence="2">Belongs to the replication factor A protein 3 family.</text>
</comment>
<dbReference type="OrthoDB" id="188186at2759"/>
<dbReference type="OMA" id="HRYKEIF"/>
<proteinExistence type="inferred from homology"/>
<evidence type="ECO:0008006" key="6">
    <source>
        <dbReference type="Google" id="ProtNLM"/>
    </source>
</evidence>
<gene>
    <name evidence="4" type="ORF">PV10_04579</name>
</gene>
<dbReference type="GO" id="GO:0006310">
    <property type="term" value="P:DNA recombination"/>
    <property type="evidence" value="ECO:0007669"/>
    <property type="project" value="InterPro"/>
</dbReference>
<evidence type="ECO:0000256" key="2">
    <source>
        <dbReference type="ARBA" id="ARBA00009761"/>
    </source>
</evidence>
<evidence type="ECO:0000256" key="3">
    <source>
        <dbReference type="ARBA" id="ARBA00023242"/>
    </source>
</evidence>
<sequence length="132" mass="13997">MNSMSTPRILPAHLHAFAPGSATGTVRMLGTITTVSGDQATLTCGSDAVTILLNRDNHLSVNSLYEIVGKVINLDGGHGLGLRVLSATEWPRGPDGQLPDIKLFEAVVDVTHRYKGIFYEGEGDTETGGATY</sequence>
<comment type="subcellular location">
    <subcellularLocation>
        <location evidence="1">Nucleus</location>
    </subcellularLocation>
</comment>
<evidence type="ECO:0000313" key="5">
    <source>
        <dbReference type="Proteomes" id="UP000054302"/>
    </source>
</evidence>
<evidence type="ECO:0000313" key="4">
    <source>
        <dbReference type="EMBL" id="KIV93362.1"/>
    </source>
</evidence>
<dbReference type="GO" id="GO:0006260">
    <property type="term" value="P:DNA replication"/>
    <property type="evidence" value="ECO:0007669"/>
    <property type="project" value="InterPro"/>
</dbReference>
<dbReference type="EMBL" id="KN847522">
    <property type="protein sequence ID" value="KIV93362.1"/>
    <property type="molecule type" value="Genomic_DNA"/>
</dbReference>
<keyword evidence="5" id="KW-1185">Reference proteome</keyword>
<dbReference type="Pfam" id="PF08661">
    <property type="entry name" value="Rep_fac-A_3"/>
    <property type="match status" value="1"/>
</dbReference>
<dbReference type="InterPro" id="IPR012340">
    <property type="entry name" value="NA-bd_OB-fold"/>
</dbReference>
<dbReference type="VEuPathDB" id="FungiDB:PV10_04579"/>